<dbReference type="InterPro" id="IPR006131">
    <property type="entry name" value="Asp_carbamoyltransf_Asp/Orn-bd"/>
</dbReference>
<evidence type="ECO:0000256" key="5">
    <source>
        <dbReference type="ARBA" id="ARBA00013007"/>
    </source>
</evidence>
<evidence type="ECO:0000313" key="14">
    <source>
        <dbReference type="Proteomes" id="UP000199087"/>
    </source>
</evidence>
<feature type="binding site" evidence="10">
    <location>
        <position position="121"/>
    </location>
    <ligand>
        <name>carbamoyl phosphate</name>
        <dbReference type="ChEBI" id="CHEBI:58228"/>
    </ligand>
</feature>
<dbReference type="GO" id="GO:0004585">
    <property type="term" value="F:ornithine carbamoyltransferase activity"/>
    <property type="evidence" value="ECO:0007669"/>
    <property type="project" value="UniProtKB-UniRule"/>
</dbReference>
<proteinExistence type="inferred from homology"/>
<reference evidence="14" key="1">
    <citation type="submission" date="2015-05" db="EMBL/GenBank/DDBJ databases">
        <authorList>
            <person name="Urmite Genomes"/>
        </authorList>
    </citation>
    <scope>NUCLEOTIDE SEQUENCE [LARGE SCALE GENOMIC DNA]</scope>
    <source>
        <strain evidence="14">LF1</strain>
    </source>
</reference>
<dbReference type="SUPFAM" id="SSF53671">
    <property type="entry name" value="Aspartate/ornithine carbamoyltransferase"/>
    <property type="match status" value="1"/>
</dbReference>
<feature type="domain" description="Aspartate/ornithine carbamoyltransferase carbamoyl-P binding" evidence="12">
    <location>
        <begin position="21"/>
        <end position="161"/>
    </location>
</feature>
<dbReference type="InterPro" id="IPR006130">
    <property type="entry name" value="Asp/Orn_carbamoylTrfase"/>
</dbReference>
<dbReference type="FunFam" id="3.40.50.1370:FF:000008">
    <property type="entry name" value="Ornithine carbamoyltransferase"/>
    <property type="match status" value="1"/>
</dbReference>
<dbReference type="InterPro" id="IPR002292">
    <property type="entry name" value="Orn/put_carbamltrans"/>
</dbReference>
<feature type="binding site" evidence="10">
    <location>
        <begin position="148"/>
        <end position="151"/>
    </location>
    <ligand>
        <name>carbamoyl phosphate</name>
        <dbReference type="ChEBI" id="CHEBI:58228"/>
    </ligand>
</feature>
<dbReference type="GO" id="GO:0016597">
    <property type="term" value="F:amino acid binding"/>
    <property type="evidence" value="ECO:0007669"/>
    <property type="project" value="InterPro"/>
</dbReference>
<gene>
    <name evidence="13" type="ORF">BN000_01684</name>
</gene>
<dbReference type="EC" id="2.1.3.3" evidence="5 10"/>
<dbReference type="GO" id="GO:0042450">
    <property type="term" value="P:L-arginine biosynthetic process via ornithine"/>
    <property type="evidence" value="ECO:0007669"/>
    <property type="project" value="UniProtKB-UniRule"/>
</dbReference>
<evidence type="ECO:0000256" key="9">
    <source>
        <dbReference type="ARBA" id="ARBA00048772"/>
    </source>
</evidence>
<dbReference type="OrthoDB" id="9802587at2"/>
<dbReference type="FunFam" id="3.40.50.1370:FF:000016">
    <property type="entry name" value="Ornithine carbamoyltransferase"/>
    <property type="match status" value="1"/>
</dbReference>
<feature type="binding site" evidence="10">
    <location>
        <position position="180"/>
    </location>
    <ligand>
        <name>L-ornithine</name>
        <dbReference type="ChEBI" id="CHEBI:46911"/>
    </ligand>
</feature>
<evidence type="ECO:0000259" key="11">
    <source>
        <dbReference type="Pfam" id="PF00185"/>
    </source>
</evidence>
<evidence type="ECO:0000313" key="13">
    <source>
        <dbReference type="EMBL" id="CRK81770.1"/>
    </source>
</evidence>
<evidence type="ECO:0000256" key="2">
    <source>
        <dbReference type="ARBA" id="ARBA00004496"/>
    </source>
</evidence>
<dbReference type="AlphaFoldDB" id="A0A0U1NUP4"/>
<dbReference type="PRINTS" id="PR00100">
    <property type="entry name" value="AOTCASE"/>
</dbReference>
<evidence type="ECO:0000256" key="8">
    <source>
        <dbReference type="ARBA" id="ARBA00022679"/>
    </source>
</evidence>
<dbReference type="GO" id="GO:0005737">
    <property type="term" value="C:cytoplasm"/>
    <property type="evidence" value="ECO:0007669"/>
    <property type="project" value="UniProtKB-SubCell"/>
</dbReference>
<evidence type="ECO:0000256" key="7">
    <source>
        <dbReference type="ARBA" id="ARBA00022490"/>
    </source>
</evidence>
<dbReference type="RefSeq" id="WP_090633298.1">
    <property type="nucleotide sequence ID" value="NZ_CVRB01000002.1"/>
</dbReference>
<evidence type="ECO:0000256" key="3">
    <source>
        <dbReference type="ARBA" id="ARBA00004975"/>
    </source>
</evidence>
<feature type="binding site" evidence="10">
    <location>
        <begin position="70"/>
        <end position="73"/>
    </location>
    <ligand>
        <name>carbamoyl phosphate</name>
        <dbReference type="ChEBI" id="CHEBI:58228"/>
    </ligand>
</feature>
<protein>
    <recommendedName>
        <fullName evidence="6 10">Ornithine carbamoyltransferase</fullName>
        <shortName evidence="10">OTCase</shortName>
        <ecNumber evidence="5 10">2.1.3.3</ecNumber>
    </recommendedName>
</protein>
<feature type="binding site" evidence="10">
    <location>
        <position position="312"/>
    </location>
    <ligand>
        <name>carbamoyl phosphate</name>
        <dbReference type="ChEBI" id="CHEBI:58228"/>
    </ligand>
</feature>
<feature type="binding site" evidence="10">
    <location>
        <position position="97"/>
    </location>
    <ligand>
        <name>carbamoyl phosphate</name>
        <dbReference type="ChEBI" id="CHEBI:58228"/>
    </ligand>
</feature>
<evidence type="ECO:0000256" key="1">
    <source>
        <dbReference type="ARBA" id="ARBA00003822"/>
    </source>
</evidence>
<dbReference type="Pfam" id="PF00185">
    <property type="entry name" value="OTCace"/>
    <property type="match status" value="1"/>
</dbReference>
<feature type="binding site" evidence="10">
    <location>
        <begin position="248"/>
        <end position="249"/>
    </location>
    <ligand>
        <name>L-ornithine</name>
        <dbReference type="ChEBI" id="CHEBI:46911"/>
    </ligand>
</feature>
<comment type="subcellular location">
    <subcellularLocation>
        <location evidence="2 10">Cytoplasm</location>
    </subcellularLocation>
</comment>
<dbReference type="PANTHER" id="PTHR45753">
    <property type="entry name" value="ORNITHINE CARBAMOYLTRANSFERASE, MITOCHONDRIAL"/>
    <property type="match status" value="1"/>
</dbReference>
<comment type="similarity">
    <text evidence="4 10">Belongs to the aspartate/ornithine carbamoyltransferase superfamily. OTCase family.</text>
</comment>
<dbReference type="InterPro" id="IPR024904">
    <property type="entry name" value="OTCase_ArgI"/>
</dbReference>
<keyword evidence="7 10" id="KW-0963">Cytoplasm</keyword>
<evidence type="ECO:0000256" key="6">
    <source>
        <dbReference type="ARBA" id="ARBA00016634"/>
    </source>
</evidence>
<accession>A0A0U1NUP4</accession>
<comment type="pathway">
    <text evidence="3">Amino-acid biosynthesis; L-arginine biosynthesis; L-arginine from L-ornithine and carbamoyl phosphate: step 1/3.</text>
</comment>
<evidence type="ECO:0000256" key="4">
    <source>
        <dbReference type="ARBA" id="ARBA00007805"/>
    </source>
</evidence>
<evidence type="ECO:0000256" key="10">
    <source>
        <dbReference type="HAMAP-Rule" id="MF_01109"/>
    </source>
</evidence>
<comment type="function">
    <text evidence="1">Reversibly catalyzes the transfer of the carbamoyl group from carbamoyl phosphate (CP) to the N(epsilon) atom of ornithine (ORN) to produce L-citrulline.</text>
</comment>
<feature type="binding site" evidence="10">
    <location>
        <position position="244"/>
    </location>
    <ligand>
        <name>L-ornithine</name>
        <dbReference type="ChEBI" id="CHEBI:46911"/>
    </ligand>
</feature>
<dbReference type="Proteomes" id="UP000199087">
    <property type="component" value="Unassembled WGS sequence"/>
</dbReference>
<comment type="catalytic activity">
    <reaction evidence="9 10">
        <text>carbamoyl phosphate + L-ornithine = L-citrulline + phosphate + H(+)</text>
        <dbReference type="Rhea" id="RHEA:19513"/>
        <dbReference type="ChEBI" id="CHEBI:15378"/>
        <dbReference type="ChEBI" id="CHEBI:43474"/>
        <dbReference type="ChEBI" id="CHEBI:46911"/>
        <dbReference type="ChEBI" id="CHEBI:57743"/>
        <dbReference type="ChEBI" id="CHEBI:58228"/>
        <dbReference type="EC" id="2.1.3.3"/>
    </reaction>
</comment>
<dbReference type="PRINTS" id="PR00102">
    <property type="entry name" value="OTCASE"/>
</dbReference>
<dbReference type="GO" id="GO:0019240">
    <property type="term" value="P:citrulline biosynthetic process"/>
    <property type="evidence" value="ECO:0007669"/>
    <property type="project" value="TreeGrafter"/>
</dbReference>
<name>A0A0U1NUP4_9BACI</name>
<evidence type="ECO:0000259" key="12">
    <source>
        <dbReference type="Pfam" id="PF02729"/>
    </source>
</evidence>
<dbReference type="Pfam" id="PF02729">
    <property type="entry name" value="OTCace_N"/>
    <property type="match status" value="1"/>
</dbReference>
<dbReference type="STRING" id="1499688.BN000_01684"/>
<sequence length="326" mass="35954">MLEAIKWSQPDDSFQGSLTGRDFLQLSDFTTDEILYLLDVAKELKALQKHGKPHHYLSGKILGMIFEKSSTRTRVSFEVGMMQLGGQAIFLSSKDIQLGRGETISDTAKVLSRYVDCLMIRTFSHNGIEEFAHHATVPVINGLTDLQHPCQVMADLLTILEHKGKLAGLKLCYLGDGNNNMAHSLMEGAAKVGMHISIASPSGYMPDGKITEKAIKIGAQTGSTIMITNDPKEGILDADVVVTDVWTSMGQEEETEARIKALQSFQVNKELCKHAKSDFIFLHCLPAHRGEEVTAEIIDGPHSVVFDEAENRLHAQKAILKELLIK</sequence>
<keyword evidence="14" id="KW-1185">Reference proteome</keyword>
<feature type="binding site" evidence="10">
    <location>
        <begin position="284"/>
        <end position="285"/>
    </location>
    <ligand>
        <name>carbamoyl phosphate</name>
        <dbReference type="ChEBI" id="CHEBI:58228"/>
    </ligand>
</feature>
<dbReference type="PANTHER" id="PTHR45753:SF3">
    <property type="entry name" value="ORNITHINE TRANSCARBAMYLASE, MITOCHONDRIAL"/>
    <property type="match status" value="1"/>
</dbReference>
<dbReference type="HAMAP" id="MF_01109">
    <property type="entry name" value="OTCase"/>
    <property type="match status" value="1"/>
</dbReference>
<feature type="domain" description="Aspartate/ornithine carbamoyltransferase Asp/Orn-binding" evidence="11">
    <location>
        <begin position="168"/>
        <end position="321"/>
    </location>
</feature>
<keyword evidence="8 10" id="KW-0808">Transferase</keyword>
<dbReference type="PROSITE" id="PS00097">
    <property type="entry name" value="CARBAMOYLTRANSFERASE"/>
    <property type="match status" value="1"/>
</dbReference>
<organism evidence="13 14">
    <name type="scientific">Neobacillus massiliamazoniensis</name>
    <dbReference type="NCBI Taxonomy" id="1499688"/>
    <lineage>
        <taxon>Bacteria</taxon>
        <taxon>Bacillati</taxon>
        <taxon>Bacillota</taxon>
        <taxon>Bacilli</taxon>
        <taxon>Bacillales</taxon>
        <taxon>Bacillaceae</taxon>
        <taxon>Neobacillus</taxon>
    </lineage>
</organism>
<dbReference type="InterPro" id="IPR006132">
    <property type="entry name" value="Asp/Orn_carbamoyltranf_P-bd"/>
</dbReference>
<dbReference type="Gene3D" id="3.40.50.1370">
    <property type="entry name" value="Aspartate/ornithine carbamoyltransferase"/>
    <property type="match status" value="2"/>
</dbReference>
<dbReference type="NCBIfam" id="NF001986">
    <property type="entry name" value="PRK00779.1"/>
    <property type="match status" value="1"/>
</dbReference>
<dbReference type="EMBL" id="CVRB01000002">
    <property type="protein sequence ID" value="CRK81770.1"/>
    <property type="molecule type" value="Genomic_DNA"/>
</dbReference>
<dbReference type="NCBIfam" id="TIGR00658">
    <property type="entry name" value="orni_carb_tr"/>
    <property type="match status" value="1"/>
</dbReference>
<dbReference type="InterPro" id="IPR036901">
    <property type="entry name" value="Asp/Orn_carbamoylTrfase_sf"/>
</dbReference>